<evidence type="ECO:0000256" key="1">
    <source>
        <dbReference type="SAM" id="SignalP"/>
    </source>
</evidence>
<evidence type="ECO:0000259" key="2">
    <source>
        <dbReference type="Pfam" id="PF13590"/>
    </source>
</evidence>
<protein>
    <submittedName>
        <fullName evidence="3">DUF4136 domain-containing protein</fullName>
    </submittedName>
</protein>
<feature type="chain" id="PRO_5046478507" evidence="1">
    <location>
        <begin position="19"/>
        <end position="177"/>
    </location>
</feature>
<keyword evidence="1" id="KW-0732">Signal</keyword>
<dbReference type="RefSeq" id="WP_340357927.1">
    <property type="nucleotide sequence ID" value="NZ_JBBKZU010000006.1"/>
</dbReference>
<evidence type="ECO:0000313" key="4">
    <source>
        <dbReference type="Proteomes" id="UP001365846"/>
    </source>
</evidence>
<feature type="domain" description="DUF4136" evidence="2">
    <location>
        <begin position="23"/>
        <end position="169"/>
    </location>
</feature>
<dbReference type="PROSITE" id="PS51257">
    <property type="entry name" value="PROKAR_LIPOPROTEIN"/>
    <property type="match status" value="1"/>
</dbReference>
<dbReference type="Gene3D" id="3.30.160.670">
    <property type="match status" value="1"/>
</dbReference>
<comment type="caution">
    <text evidence="3">The sequence shown here is derived from an EMBL/GenBank/DDBJ whole genome shotgun (WGS) entry which is preliminary data.</text>
</comment>
<reference evidence="3 4" key="1">
    <citation type="submission" date="2024-03" db="EMBL/GenBank/DDBJ databases">
        <title>Novel species of the genus Variovorax.</title>
        <authorList>
            <person name="Liu Q."/>
            <person name="Xin Y.-H."/>
        </authorList>
    </citation>
    <scope>NUCLEOTIDE SEQUENCE [LARGE SCALE GENOMIC DNA]</scope>
    <source>
        <strain evidence="3 4">KACC 18899</strain>
    </source>
</reference>
<dbReference type="Pfam" id="PF13590">
    <property type="entry name" value="DUF4136"/>
    <property type="match status" value="1"/>
</dbReference>
<feature type="signal peptide" evidence="1">
    <location>
        <begin position="1"/>
        <end position="18"/>
    </location>
</feature>
<keyword evidence="4" id="KW-1185">Reference proteome</keyword>
<accession>A0ABU8VG93</accession>
<dbReference type="EMBL" id="JBBKZU010000006">
    <property type="protein sequence ID" value="MEJ8812684.1"/>
    <property type="molecule type" value="Genomic_DNA"/>
</dbReference>
<name>A0ABU8VG93_9BURK</name>
<dbReference type="Proteomes" id="UP001365846">
    <property type="component" value="Unassembled WGS sequence"/>
</dbReference>
<proteinExistence type="predicted"/>
<dbReference type="InterPro" id="IPR025411">
    <property type="entry name" value="DUF4136"/>
</dbReference>
<sequence length="177" mass="19065">MLGRFVAFVFAVLLSACAATPTVKTDFDPGVNFSRFKTYSWVTKPDGGSPLMQQRIVDGIDARLQARGWKFAPNGDVHVAAHVTSQERQVFNTTTVGYLGWGGFGPAAPNSMTTVDTFEVGTLVVDLFDGTTKRGLWRGTASGTLQDDPARMNTMLQTALDKMFAGFPPGSARASSY</sequence>
<evidence type="ECO:0000313" key="3">
    <source>
        <dbReference type="EMBL" id="MEJ8812684.1"/>
    </source>
</evidence>
<organism evidence="3 4">
    <name type="scientific">Variovorax ureilyticus</name>
    <dbReference type="NCBI Taxonomy" id="1836198"/>
    <lineage>
        <taxon>Bacteria</taxon>
        <taxon>Pseudomonadati</taxon>
        <taxon>Pseudomonadota</taxon>
        <taxon>Betaproteobacteria</taxon>
        <taxon>Burkholderiales</taxon>
        <taxon>Comamonadaceae</taxon>
        <taxon>Variovorax</taxon>
    </lineage>
</organism>
<gene>
    <name evidence="3" type="ORF">WKW77_16480</name>
</gene>